<feature type="transmembrane region" description="Helical" evidence="8">
    <location>
        <begin position="80"/>
        <end position="101"/>
    </location>
</feature>
<protein>
    <recommendedName>
        <fullName evidence="8">Mannosyltransferase</fullName>
        <ecNumber evidence="8">2.4.1.-</ecNumber>
    </recommendedName>
</protein>
<evidence type="ECO:0000256" key="2">
    <source>
        <dbReference type="ARBA" id="ARBA00022676"/>
    </source>
</evidence>
<sequence length="215" mass="24435">IRPTSAIIWIYIGTLELFARDKLKFVLLNVVPIGGLVLSLTTLLDRVIYGSWVIVPLNSVKFNFLSSGGDNYGTHPWHWYFSQGFTVMIFTYLPFPFAGFIMSKQWKLGGLVAWVLGTYSLIGHKEFRFVLPVLPLALMFSGYSLVKLGSYVKLQMVAFFLLFTNIPMAIYMSMVHRRGTEDVMSYLSTEATENKVENILFLTPCHATPYCSIIF</sequence>
<keyword evidence="7 8" id="KW-0472">Membrane</keyword>
<keyword evidence="5 8" id="KW-0256">Endoplasmic reticulum</keyword>
<dbReference type="GO" id="GO:0006506">
    <property type="term" value="P:GPI anchor biosynthetic process"/>
    <property type="evidence" value="ECO:0007669"/>
    <property type="project" value="TreeGrafter"/>
</dbReference>
<feature type="transmembrane region" description="Helical" evidence="8">
    <location>
        <begin position="25"/>
        <end position="44"/>
    </location>
</feature>
<dbReference type="Proteomes" id="UP000250235">
    <property type="component" value="Unassembled WGS sequence"/>
</dbReference>
<comment type="similarity">
    <text evidence="8">Belongs to the glycosyltransferase 22 family.</text>
</comment>
<dbReference type="InterPro" id="IPR005599">
    <property type="entry name" value="GPI_mannosylTrfase"/>
</dbReference>
<dbReference type="EMBL" id="KQ993072">
    <property type="protein sequence ID" value="KZV49327.1"/>
    <property type="molecule type" value="Genomic_DNA"/>
</dbReference>
<dbReference type="Pfam" id="PF03901">
    <property type="entry name" value="Glyco_transf_22"/>
    <property type="match status" value="1"/>
</dbReference>
<evidence type="ECO:0000313" key="9">
    <source>
        <dbReference type="EMBL" id="KZV49327.1"/>
    </source>
</evidence>
<feature type="transmembrane region" description="Helical" evidence="8">
    <location>
        <begin position="152"/>
        <end position="171"/>
    </location>
</feature>
<evidence type="ECO:0000256" key="8">
    <source>
        <dbReference type="RuleBase" id="RU363075"/>
    </source>
</evidence>
<evidence type="ECO:0000313" key="10">
    <source>
        <dbReference type="Proteomes" id="UP000250235"/>
    </source>
</evidence>
<comment type="subcellular location">
    <subcellularLocation>
        <location evidence="1 8">Endoplasmic reticulum membrane</location>
        <topology evidence="1 8">Multi-pass membrane protein</topology>
    </subcellularLocation>
</comment>
<dbReference type="PANTHER" id="PTHR22760">
    <property type="entry name" value="GLYCOSYLTRANSFERASE"/>
    <property type="match status" value="1"/>
</dbReference>
<keyword evidence="2 8" id="KW-0328">Glycosyltransferase</keyword>
<dbReference type="OrthoDB" id="416834at2759"/>
<evidence type="ECO:0000256" key="7">
    <source>
        <dbReference type="ARBA" id="ARBA00023136"/>
    </source>
</evidence>
<name>A0A2Z7CTQ4_9LAMI</name>
<evidence type="ECO:0000256" key="3">
    <source>
        <dbReference type="ARBA" id="ARBA00022679"/>
    </source>
</evidence>
<evidence type="ECO:0000256" key="1">
    <source>
        <dbReference type="ARBA" id="ARBA00004477"/>
    </source>
</evidence>
<proteinExistence type="inferred from homology"/>
<feature type="non-terminal residue" evidence="9">
    <location>
        <position position="1"/>
    </location>
</feature>
<gene>
    <name evidence="9" type="ORF">F511_38678</name>
</gene>
<keyword evidence="3 9" id="KW-0808">Transferase</keyword>
<comment type="caution">
    <text evidence="8">Lacks conserved residue(s) required for the propagation of feature annotation.</text>
</comment>
<keyword evidence="4 8" id="KW-0812">Transmembrane</keyword>
<evidence type="ECO:0000256" key="6">
    <source>
        <dbReference type="ARBA" id="ARBA00022989"/>
    </source>
</evidence>
<feature type="transmembrane region" description="Helical" evidence="8">
    <location>
        <begin position="129"/>
        <end position="146"/>
    </location>
</feature>
<dbReference type="PANTHER" id="PTHR22760:SF4">
    <property type="entry name" value="GPI MANNOSYLTRANSFERASE 3"/>
    <property type="match status" value="1"/>
</dbReference>
<organism evidence="9 10">
    <name type="scientific">Dorcoceras hygrometricum</name>
    <dbReference type="NCBI Taxonomy" id="472368"/>
    <lineage>
        <taxon>Eukaryota</taxon>
        <taxon>Viridiplantae</taxon>
        <taxon>Streptophyta</taxon>
        <taxon>Embryophyta</taxon>
        <taxon>Tracheophyta</taxon>
        <taxon>Spermatophyta</taxon>
        <taxon>Magnoliopsida</taxon>
        <taxon>eudicotyledons</taxon>
        <taxon>Gunneridae</taxon>
        <taxon>Pentapetalae</taxon>
        <taxon>asterids</taxon>
        <taxon>lamiids</taxon>
        <taxon>Lamiales</taxon>
        <taxon>Gesneriaceae</taxon>
        <taxon>Didymocarpoideae</taxon>
        <taxon>Trichosporeae</taxon>
        <taxon>Loxocarpinae</taxon>
        <taxon>Dorcoceras</taxon>
    </lineage>
</organism>
<keyword evidence="6 8" id="KW-1133">Transmembrane helix</keyword>
<dbReference type="EC" id="2.4.1.-" evidence="8"/>
<accession>A0A2Z7CTQ4</accession>
<evidence type="ECO:0000256" key="4">
    <source>
        <dbReference type="ARBA" id="ARBA00022692"/>
    </source>
</evidence>
<dbReference type="AlphaFoldDB" id="A0A2Z7CTQ4"/>
<keyword evidence="10" id="KW-1185">Reference proteome</keyword>
<dbReference type="GO" id="GO:0000026">
    <property type="term" value="F:alpha-1,2-mannosyltransferase activity"/>
    <property type="evidence" value="ECO:0007669"/>
    <property type="project" value="TreeGrafter"/>
</dbReference>
<evidence type="ECO:0000256" key="5">
    <source>
        <dbReference type="ARBA" id="ARBA00022824"/>
    </source>
</evidence>
<reference evidence="9 10" key="1">
    <citation type="journal article" date="2015" name="Proc. Natl. Acad. Sci. U.S.A.">
        <title>The resurrection genome of Boea hygrometrica: A blueprint for survival of dehydration.</title>
        <authorList>
            <person name="Xiao L."/>
            <person name="Yang G."/>
            <person name="Zhang L."/>
            <person name="Yang X."/>
            <person name="Zhao S."/>
            <person name="Ji Z."/>
            <person name="Zhou Q."/>
            <person name="Hu M."/>
            <person name="Wang Y."/>
            <person name="Chen M."/>
            <person name="Xu Y."/>
            <person name="Jin H."/>
            <person name="Xiao X."/>
            <person name="Hu G."/>
            <person name="Bao F."/>
            <person name="Hu Y."/>
            <person name="Wan P."/>
            <person name="Li L."/>
            <person name="Deng X."/>
            <person name="Kuang T."/>
            <person name="Xiang C."/>
            <person name="Zhu J.K."/>
            <person name="Oliver M.J."/>
            <person name="He Y."/>
        </authorList>
    </citation>
    <scope>NUCLEOTIDE SEQUENCE [LARGE SCALE GENOMIC DNA]</scope>
    <source>
        <strain evidence="10">cv. XS01</strain>
    </source>
</reference>
<dbReference type="GO" id="GO:0005789">
    <property type="term" value="C:endoplasmic reticulum membrane"/>
    <property type="evidence" value="ECO:0007669"/>
    <property type="project" value="UniProtKB-SubCell"/>
</dbReference>